<gene>
    <name evidence="1" type="ORF">I2F25_09440</name>
</gene>
<dbReference type="RefSeq" id="WP_325775638.1">
    <property type="nucleotide sequence ID" value="NZ_VTDN01000007.1"/>
</dbReference>
<evidence type="ECO:0000313" key="1">
    <source>
        <dbReference type="EMBL" id="MEB5477263.1"/>
    </source>
</evidence>
<keyword evidence="2" id="KW-1185">Reference proteome</keyword>
<comment type="caution">
    <text evidence="1">The sequence shown here is derived from an EMBL/GenBank/DDBJ whole genome shotgun (WGS) entry which is preliminary data.</text>
</comment>
<sequence length="728" mass="81580">MPVPEQIPHITYTTDGRTTDFPLTFDCPDQAHLIVSLDDVEVEIGQWALSNSNVVFNSPPTSNSVLSIERSTPLKRTRNYETNNNSFRPGPLNRDFDSIWRKLQELGYRDSVLLAKLIQEINTRIRDDKAFNSKVSAIDTRVSENEIDIAILSEKLAKEILQRTQADRKLKSLIYGMLDEAINEGTVNALAVIHVDSVDELSYVQAWDGRTVYVKNDGEYYYSDAIGDWIKDSSFMSYDFKTEQPIQAYYDLLGNWDDAIYLAQKNVVALGYSPKLRFPSGTIILNRPILGGASLGDKLNTDYPELGMKDSNGIFLKSFPTQLYGSAQPPYSTQGSAINGTSIVFSGCKSQTDLTYMNYGVVHFGPTNPLDFANQFETKQDTWGYANLIVKDLSLTTKNQDGTEFGTIHGIFMYRHHWHHIENVQLDAFYGAGILGNWVFDSNLDRIVYTRCGRMSPNINDYQKDGNFSIEYQTYAPLHLMCTNIGDTTNFIKSYRGHFENNYRVVADVIISNATPIWFQEHHHESGPGLIADSKVALATNYGVQYPCQDSESRFDYKKFTKATGSSVIIANNITGYTKNYRYACILNKYTTINACTWRFNSDVLLQGGNTNCILTAAQSLFKNMDLSATFADKSLNLTDCDLSGDLSLNYFGALSLNNVDIAGNFIVNNMYKTSQSSLRNVSANLFSGDLGNVVGDIKQNSITESSNIQASQGVVEYRNIDTILARI</sequence>
<dbReference type="Proteomes" id="UP001339883">
    <property type="component" value="Unassembled WGS sequence"/>
</dbReference>
<reference evidence="1 2" key="1">
    <citation type="submission" date="2019-08" db="EMBL/GenBank/DDBJ databases">
        <title>Five species of Acinetobacter isolated from floral nectar and animal pollinators.</title>
        <authorList>
            <person name="Hendry T.A."/>
        </authorList>
    </citation>
    <scope>NUCLEOTIDE SEQUENCE [LARGE SCALE GENOMIC DNA]</scope>
    <source>
        <strain evidence="1 2">MD18.27</strain>
    </source>
</reference>
<dbReference type="EMBL" id="VTDN01000007">
    <property type="protein sequence ID" value="MEB5477263.1"/>
    <property type="molecule type" value="Genomic_DNA"/>
</dbReference>
<accession>A0ABU6DV40</accession>
<protein>
    <submittedName>
        <fullName evidence="1">Uncharacterized protein</fullName>
    </submittedName>
</protein>
<evidence type="ECO:0000313" key="2">
    <source>
        <dbReference type="Proteomes" id="UP001339883"/>
    </source>
</evidence>
<name>A0ABU6DV40_9GAMM</name>
<organism evidence="1 2">
    <name type="scientific">Acinetobacter pollinis</name>
    <dbReference type="NCBI Taxonomy" id="2605270"/>
    <lineage>
        <taxon>Bacteria</taxon>
        <taxon>Pseudomonadati</taxon>
        <taxon>Pseudomonadota</taxon>
        <taxon>Gammaproteobacteria</taxon>
        <taxon>Moraxellales</taxon>
        <taxon>Moraxellaceae</taxon>
        <taxon>Acinetobacter</taxon>
    </lineage>
</organism>
<proteinExistence type="predicted"/>